<proteinExistence type="inferred from homology"/>
<keyword evidence="4 9" id="KW-0812">Transmembrane</keyword>
<feature type="transmembrane region" description="Helical" evidence="9">
    <location>
        <begin position="64"/>
        <end position="83"/>
    </location>
</feature>
<comment type="subcellular location">
    <subcellularLocation>
        <location evidence="1">Cell membrane</location>
        <topology evidence="1">Multi-pass membrane protein</topology>
    </subcellularLocation>
</comment>
<feature type="transmembrane region" description="Helical" evidence="9">
    <location>
        <begin position="95"/>
        <end position="114"/>
    </location>
</feature>
<dbReference type="CDD" id="cd06582">
    <property type="entry name" value="TM_PBP1_LivH_like"/>
    <property type="match status" value="1"/>
</dbReference>
<dbReference type="InterPro" id="IPR052157">
    <property type="entry name" value="BCAA_transport_permease"/>
</dbReference>
<evidence type="ECO:0000256" key="3">
    <source>
        <dbReference type="ARBA" id="ARBA00022475"/>
    </source>
</evidence>
<feature type="transmembrane region" description="Helical" evidence="9">
    <location>
        <begin position="120"/>
        <end position="139"/>
    </location>
</feature>
<dbReference type="RefSeq" id="WP_088486091.1">
    <property type="nucleotide sequence ID" value="NZ_NISI01000018.1"/>
</dbReference>
<evidence type="ECO:0000256" key="8">
    <source>
        <dbReference type="ARBA" id="ARBA00037998"/>
    </source>
</evidence>
<evidence type="ECO:0000256" key="5">
    <source>
        <dbReference type="ARBA" id="ARBA00022970"/>
    </source>
</evidence>
<evidence type="ECO:0000256" key="4">
    <source>
        <dbReference type="ARBA" id="ARBA00022692"/>
    </source>
</evidence>
<dbReference type="OrthoDB" id="5293349at2"/>
<evidence type="ECO:0000256" key="9">
    <source>
        <dbReference type="SAM" id="Phobius"/>
    </source>
</evidence>
<dbReference type="PANTHER" id="PTHR11795">
    <property type="entry name" value="BRANCHED-CHAIN AMINO ACID TRANSPORT SYSTEM PERMEASE PROTEIN LIVH"/>
    <property type="match status" value="1"/>
</dbReference>
<sequence length="345" mass="36599">MDLTIAAILGLDGLTNGAIYALVALALVLVFSVTRIIFIPQGEFVAFGALTLASLQLGKVPGTVWLLLMMAVAAAVLDVTQGLRERWPAGRFKSVLLKTLALPVALSLATPWLLQQQPPLWLQVLLTLAIVTAMGPLLYRLAYRALSGASVLTLLIVSVGVHFALTGLGLVFFGAEGYRTPAFWEARFDVGPLSFTGQTLIIFGASVALLVAMYLFFERTLTGKALRATSVNRTGARLMGISGDAAGSQTFTMAAFIGALSGLLIAPSTTIYYDTGFLIGLKGFVAAVFGGLGSFPMALSGAIGVGLIESFGSFWASAFKEVIVFTVILPVLLWRSFVDPHHEEH</sequence>
<dbReference type="InterPro" id="IPR001851">
    <property type="entry name" value="ABC_transp_permease"/>
</dbReference>
<protein>
    <submittedName>
        <fullName evidence="10">Branched-chain amino acid ABC transporter permease</fullName>
    </submittedName>
</protein>
<keyword evidence="6 9" id="KW-1133">Transmembrane helix</keyword>
<feature type="transmembrane region" description="Helical" evidence="9">
    <location>
        <begin position="151"/>
        <end position="175"/>
    </location>
</feature>
<dbReference type="AlphaFoldDB" id="A0A254MZU6"/>
<dbReference type="GO" id="GO:0006865">
    <property type="term" value="P:amino acid transport"/>
    <property type="evidence" value="ECO:0007669"/>
    <property type="project" value="UniProtKB-KW"/>
</dbReference>
<comment type="similarity">
    <text evidence="8">Belongs to the binding-protein-dependent transport system permease family. LivHM subfamily.</text>
</comment>
<evidence type="ECO:0000313" key="10">
    <source>
        <dbReference type="EMBL" id="OWR00508.1"/>
    </source>
</evidence>
<organism evidence="10 11">
    <name type="scientific">Roseateles puraquae</name>
    <dbReference type="NCBI Taxonomy" id="431059"/>
    <lineage>
        <taxon>Bacteria</taxon>
        <taxon>Pseudomonadati</taxon>
        <taxon>Pseudomonadota</taxon>
        <taxon>Betaproteobacteria</taxon>
        <taxon>Burkholderiales</taxon>
        <taxon>Sphaerotilaceae</taxon>
        <taxon>Roseateles</taxon>
    </lineage>
</organism>
<keyword evidence="3" id="KW-1003">Cell membrane</keyword>
<feature type="transmembrane region" description="Helical" evidence="9">
    <location>
        <begin position="319"/>
        <end position="337"/>
    </location>
</feature>
<keyword evidence="5" id="KW-0029">Amino-acid transport</keyword>
<keyword evidence="11" id="KW-1185">Reference proteome</keyword>
<dbReference type="GO" id="GO:0005886">
    <property type="term" value="C:plasma membrane"/>
    <property type="evidence" value="ECO:0007669"/>
    <property type="project" value="UniProtKB-SubCell"/>
</dbReference>
<evidence type="ECO:0000256" key="6">
    <source>
        <dbReference type="ARBA" id="ARBA00022989"/>
    </source>
</evidence>
<keyword evidence="2" id="KW-0813">Transport</keyword>
<evidence type="ECO:0000256" key="1">
    <source>
        <dbReference type="ARBA" id="ARBA00004651"/>
    </source>
</evidence>
<dbReference type="GO" id="GO:0022857">
    <property type="term" value="F:transmembrane transporter activity"/>
    <property type="evidence" value="ECO:0007669"/>
    <property type="project" value="InterPro"/>
</dbReference>
<feature type="transmembrane region" description="Helical" evidence="9">
    <location>
        <begin position="195"/>
        <end position="217"/>
    </location>
</feature>
<evidence type="ECO:0000256" key="2">
    <source>
        <dbReference type="ARBA" id="ARBA00022448"/>
    </source>
</evidence>
<keyword evidence="7 9" id="KW-0472">Membrane</keyword>
<dbReference type="PANTHER" id="PTHR11795:SF450">
    <property type="entry name" value="ABC TRANSPORTER PERMEASE PROTEIN"/>
    <property type="match status" value="1"/>
</dbReference>
<dbReference type="EMBL" id="NISI01000018">
    <property type="protein sequence ID" value="OWR00508.1"/>
    <property type="molecule type" value="Genomic_DNA"/>
</dbReference>
<feature type="transmembrane region" description="Helical" evidence="9">
    <location>
        <begin position="284"/>
        <end position="307"/>
    </location>
</feature>
<evidence type="ECO:0000313" key="11">
    <source>
        <dbReference type="Proteomes" id="UP000197446"/>
    </source>
</evidence>
<accession>A0A254MZU6</accession>
<feature type="transmembrane region" description="Helical" evidence="9">
    <location>
        <begin position="251"/>
        <end position="272"/>
    </location>
</feature>
<name>A0A254MZU6_9BURK</name>
<dbReference type="Proteomes" id="UP000197446">
    <property type="component" value="Unassembled WGS sequence"/>
</dbReference>
<dbReference type="Pfam" id="PF02653">
    <property type="entry name" value="BPD_transp_2"/>
    <property type="match status" value="1"/>
</dbReference>
<gene>
    <name evidence="10" type="ORF">CDO81_25560</name>
</gene>
<comment type="caution">
    <text evidence="10">The sequence shown here is derived from an EMBL/GenBank/DDBJ whole genome shotgun (WGS) entry which is preliminary data.</text>
</comment>
<reference evidence="10 11" key="1">
    <citation type="journal article" date="2007" name="Int. J. Syst. Evol. Microbiol.">
        <title>Description of Pelomonas aquatica sp. nov. and Pelomonas puraquae sp. nov., isolated from industrial and haemodialysis water.</title>
        <authorList>
            <person name="Gomila M."/>
            <person name="Bowien B."/>
            <person name="Falsen E."/>
            <person name="Moore E.R."/>
            <person name="Lalucat J."/>
        </authorList>
    </citation>
    <scope>NUCLEOTIDE SEQUENCE [LARGE SCALE GENOMIC DNA]</scope>
    <source>
        <strain evidence="10 11">CCUG 52769</strain>
    </source>
</reference>
<evidence type="ECO:0000256" key="7">
    <source>
        <dbReference type="ARBA" id="ARBA00023136"/>
    </source>
</evidence>
<feature type="transmembrane region" description="Helical" evidence="9">
    <location>
        <begin position="6"/>
        <end position="31"/>
    </location>
</feature>